<proteinExistence type="predicted"/>
<reference evidence="4" key="1">
    <citation type="journal article" date="2020" name="Nature">
        <title>Giant virus diversity and host interactions through global metagenomics.</title>
        <authorList>
            <person name="Schulz F."/>
            <person name="Roux S."/>
            <person name="Paez-Espino D."/>
            <person name="Jungbluth S."/>
            <person name="Walsh D.A."/>
            <person name="Denef V.J."/>
            <person name="McMahon K.D."/>
            <person name="Konstantinidis K.T."/>
            <person name="Eloe-Fadrosh E.A."/>
            <person name="Kyrpides N.C."/>
            <person name="Woyke T."/>
        </authorList>
    </citation>
    <scope>NUCLEOTIDE SEQUENCE</scope>
    <source>
        <strain evidence="4">GVMAG-S-1063924-116</strain>
    </source>
</reference>
<protein>
    <recommendedName>
        <fullName evidence="3">UvrD-like helicase C-terminal domain-containing protein</fullName>
    </recommendedName>
</protein>
<keyword evidence="1" id="KW-0547">Nucleotide-binding</keyword>
<keyword evidence="2" id="KW-0067">ATP-binding</keyword>
<dbReference type="InterPro" id="IPR006141">
    <property type="entry name" value="Intein_N"/>
</dbReference>
<dbReference type="CDD" id="cd00081">
    <property type="entry name" value="Hint"/>
    <property type="match status" value="1"/>
</dbReference>
<dbReference type="Pfam" id="PF13604">
    <property type="entry name" value="AAA_30"/>
    <property type="match status" value="1"/>
</dbReference>
<dbReference type="Pfam" id="PF13538">
    <property type="entry name" value="UvrD_C_2"/>
    <property type="match status" value="1"/>
</dbReference>
<dbReference type="PROSITE" id="PS50817">
    <property type="entry name" value="INTEIN_N_TER"/>
    <property type="match status" value="1"/>
</dbReference>
<evidence type="ECO:0000256" key="2">
    <source>
        <dbReference type="ARBA" id="ARBA00022840"/>
    </source>
</evidence>
<dbReference type="InterPro" id="IPR036844">
    <property type="entry name" value="Hint_dom_sf"/>
</dbReference>
<dbReference type="GO" id="GO:0016539">
    <property type="term" value="P:intein-mediated protein splicing"/>
    <property type="evidence" value="ECO:0007669"/>
    <property type="project" value="InterPro"/>
</dbReference>
<dbReference type="InterPro" id="IPR050534">
    <property type="entry name" value="Coronavir_polyprotein_1ab"/>
</dbReference>
<accession>A0A6C0JXW9</accession>
<dbReference type="CDD" id="cd18809">
    <property type="entry name" value="SF1_C_RecD"/>
    <property type="match status" value="1"/>
</dbReference>
<dbReference type="InterPro" id="IPR027785">
    <property type="entry name" value="UvrD-like_helicase_C"/>
</dbReference>
<dbReference type="SUPFAM" id="SSF52540">
    <property type="entry name" value="P-loop containing nucleoside triphosphate hydrolases"/>
    <property type="match status" value="1"/>
</dbReference>
<dbReference type="GO" id="GO:0003678">
    <property type="term" value="F:DNA helicase activity"/>
    <property type="evidence" value="ECO:0007669"/>
    <property type="project" value="UniProtKB-ARBA"/>
</dbReference>
<dbReference type="Gene3D" id="2.30.30.940">
    <property type="match status" value="1"/>
</dbReference>
<dbReference type="Gene3D" id="3.40.50.300">
    <property type="entry name" value="P-loop containing nucleotide triphosphate hydrolases"/>
    <property type="match status" value="2"/>
</dbReference>
<sequence>MPRDVVTFPCEGKVEDGLEVKTKDLFICPSTDPSDVYANWESIIYRLVKSLDDKKLPTSELRHIAQTIKAKSMKVHEREHKDMSFLNFLNACAATYKKYALRTFVPTKECSVWINENVGLLGSWWKLYVERPLILLGIYSSKEYNSFLMDPLTLYHYAITDPFSIGEIEVSEMIRVYKLVYRCSPIKSMTDRGLLSRRLHKANVNGHSYVMLKKDVFSSVKGSTIKSLRIEDEAGEVSYQVYQTYYKELEDRVSEQLLDLTGKSVQVDLKLIDSLSECLSLEQKVGVTNCMSNSLSILTGEPGTGKCVSPDTRIIMKNGTIKTAREIREGDKVSSPFGEGKVTSVCVGVDSMYRVKSASGSMSLTCNSVHILTLYDTEASYIVDINIALLLAAPEEVSRYRLVLHTWEGVRIGEHITITEVGRGQYCGFTLDGDPHFILENGMVTHNTKCLEVMCKYLVETNEPYAVCATTGKASEVIIERLKVTAQTVHSYASRCRNAKTVIVDESSMLNTHTLNILLRCLPRLRRLVLVGDVNQLPPIGAGDFFKALNWCPRVPVSELTKNFRIVEGSCLDVKARDLLTGKALTEGENFYIDEGGMADVKESLQFLLESGFQASEITLICAYKKDVVMLNKYCSAKYGNKLIRSGDRFRVGDRVMYCKNHKTSGVVNGSQGKVTRISKGTVEVKFGKVRCLLPKDEISERYIGKLDEYFILDLEYLSLSYAITATKSQGSEYTNCIIYLGDVSSDFITKNLVYTAMTRAKNLVWIVGQNIEELDHLKSPTPRTDIIERFRDL</sequence>
<organism evidence="4">
    <name type="scientific">viral metagenome</name>
    <dbReference type="NCBI Taxonomy" id="1070528"/>
    <lineage>
        <taxon>unclassified sequences</taxon>
        <taxon>metagenomes</taxon>
        <taxon>organismal metagenomes</taxon>
    </lineage>
</organism>
<evidence type="ECO:0000313" key="4">
    <source>
        <dbReference type="EMBL" id="QHU08584.1"/>
    </source>
</evidence>
<evidence type="ECO:0000259" key="3">
    <source>
        <dbReference type="Pfam" id="PF13538"/>
    </source>
</evidence>
<name>A0A6C0JXW9_9ZZZZ</name>
<dbReference type="PANTHER" id="PTHR43788:SF6">
    <property type="entry name" value="DNA HELICASE B"/>
    <property type="match status" value="1"/>
</dbReference>
<dbReference type="EMBL" id="MN740698">
    <property type="protein sequence ID" value="QHU08584.1"/>
    <property type="molecule type" value="Genomic_DNA"/>
</dbReference>
<dbReference type="Gene3D" id="2.170.16.10">
    <property type="entry name" value="Hedgehog/Intein (Hint) domain"/>
    <property type="match status" value="1"/>
</dbReference>
<dbReference type="GO" id="GO:0005524">
    <property type="term" value="F:ATP binding"/>
    <property type="evidence" value="ECO:0007669"/>
    <property type="project" value="UniProtKB-KW"/>
</dbReference>
<dbReference type="InterPro" id="IPR027417">
    <property type="entry name" value="P-loop_NTPase"/>
</dbReference>
<dbReference type="SUPFAM" id="SSF51294">
    <property type="entry name" value="Hedgehog/intein (Hint) domain"/>
    <property type="match status" value="1"/>
</dbReference>
<feature type="domain" description="UvrD-like helicase C-terminal" evidence="3">
    <location>
        <begin position="721"/>
        <end position="768"/>
    </location>
</feature>
<dbReference type="AlphaFoldDB" id="A0A6C0JXW9"/>
<evidence type="ECO:0000256" key="1">
    <source>
        <dbReference type="ARBA" id="ARBA00022741"/>
    </source>
</evidence>
<dbReference type="PANTHER" id="PTHR43788">
    <property type="entry name" value="DNA2/NAM7 HELICASE FAMILY MEMBER"/>
    <property type="match status" value="1"/>
</dbReference>